<sequence>MDDLEEIRRKKMEDLKDKISEDKKKKVLIEVLALSGCSHCPSAAEMAYRVASKYDNVDVSIVNIATPEGNAKARKLGVMSVPAIVINGKLAFVGTPQADMIMHDAVRKAM</sequence>
<evidence type="ECO:0000313" key="6">
    <source>
        <dbReference type="EMBL" id="KYC49865.1"/>
    </source>
</evidence>
<dbReference type="InterPro" id="IPR036249">
    <property type="entry name" value="Thioredoxin-like_sf"/>
</dbReference>
<dbReference type="EMBL" id="LNGE01000019">
    <property type="protein sequence ID" value="KYC45425.1"/>
    <property type="molecule type" value="Genomic_DNA"/>
</dbReference>
<protein>
    <submittedName>
        <fullName evidence="4">Thioredoxin</fullName>
    </submittedName>
</protein>
<evidence type="ECO:0000313" key="8">
    <source>
        <dbReference type="Proteomes" id="UP000092401"/>
    </source>
</evidence>
<name>A0A150IKV4_9EURY</name>
<proteinExistence type="inferred from homology"/>
<evidence type="ECO:0000259" key="3">
    <source>
        <dbReference type="Pfam" id="PF13192"/>
    </source>
</evidence>
<dbReference type="InterPro" id="IPR012336">
    <property type="entry name" value="Thioredoxin-like_fold"/>
</dbReference>
<accession>A0A150IKV4</accession>
<comment type="similarity">
    <text evidence="1">Belongs to the glutaredoxin family.</text>
</comment>
<evidence type="ECO:0000313" key="7">
    <source>
        <dbReference type="Proteomes" id="UP000091929"/>
    </source>
</evidence>
<dbReference type="EMBL" id="LNGF01000025">
    <property type="protein sequence ID" value="KYC47372.1"/>
    <property type="molecule type" value="Genomic_DNA"/>
</dbReference>
<dbReference type="AlphaFoldDB" id="A0A150IKV4"/>
<keyword evidence="2" id="KW-0813">Transport</keyword>
<dbReference type="PANTHER" id="PTHR37170:SF1">
    <property type="entry name" value="GLUTAREDOXIN-LIKE PROTEIN"/>
    <property type="match status" value="1"/>
</dbReference>
<evidence type="ECO:0000256" key="2">
    <source>
        <dbReference type="ARBA" id="ARBA00022982"/>
    </source>
</evidence>
<reference evidence="7 8" key="1">
    <citation type="journal article" date="2016" name="ISME J.">
        <title>Chasing the elusive Euryarchaeota class WSA2: genomes reveal a uniquely fastidious methyl-reducing methanogen.</title>
        <authorList>
            <person name="Nobu M.K."/>
            <person name="Narihiro T."/>
            <person name="Kuroda K."/>
            <person name="Mei R."/>
            <person name="Liu W.T."/>
        </authorList>
    </citation>
    <scope>NUCLEOTIDE SEQUENCE [LARGE SCALE GENOMIC DNA]</scope>
    <source>
        <strain evidence="4">B03fssc0709_Meth_Bin005</strain>
        <strain evidence="5">B15fssc0709_Meth_Bin003</strain>
        <strain evidence="6">BMIXfssc0709_Meth_Bin006</strain>
    </source>
</reference>
<accession>A0A150IYA0</accession>
<dbReference type="Proteomes" id="UP000092401">
    <property type="component" value="Unassembled WGS sequence"/>
</dbReference>
<gene>
    <name evidence="4" type="primary">trx</name>
    <name evidence="4" type="ORF">APG10_00870</name>
    <name evidence="5" type="ORF">APG11_01211</name>
    <name evidence="6" type="ORF">APG12_01191</name>
</gene>
<dbReference type="Proteomes" id="UP000091929">
    <property type="component" value="Unassembled WGS sequence"/>
</dbReference>
<dbReference type="SUPFAM" id="SSF52833">
    <property type="entry name" value="Thioredoxin-like"/>
    <property type="match status" value="1"/>
</dbReference>
<comment type="caution">
    <text evidence="4">The sequence shown here is derived from an EMBL/GenBank/DDBJ whole genome shotgun (WGS) entry which is preliminary data.</text>
</comment>
<evidence type="ECO:0000256" key="1">
    <source>
        <dbReference type="ARBA" id="ARBA00007787"/>
    </source>
</evidence>
<dbReference type="Pfam" id="PF13192">
    <property type="entry name" value="Thioredoxin_3"/>
    <property type="match status" value="1"/>
</dbReference>
<evidence type="ECO:0000313" key="4">
    <source>
        <dbReference type="EMBL" id="KYC45425.1"/>
    </source>
</evidence>
<evidence type="ECO:0000313" key="5">
    <source>
        <dbReference type="EMBL" id="KYC47372.1"/>
    </source>
</evidence>
<dbReference type="PANTHER" id="PTHR37170">
    <property type="entry name" value="GLUTAREDOXIN-RELATED"/>
    <property type="match status" value="1"/>
</dbReference>
<accession>A0A150IR51</accession>
<organism evidence="4 8">
    <name type="scientific">Candidatus Methanofastidiosum methylothiophilum</name>
    <dbReference type="NCBI Taxonomy" id="1705564"/>
    <lineage>
        <taxon>Archaea</taxon>
        <taxon>Methanobacteriati</taxon>
        <taxon>Methanobacteriota</taxon>
        <taxon>Stenosarchaea group</taxon>
        <taxon>Candidatus Methanofastidiosia</taxon>
        <taxon>Candidatus Methanofastidiosales</taxon>
        <taxon>Candidatus Methanofastidiosaceae</taxon>
        <taxon>Candidatus Methanofastidiosum</taxon>
    </lineage>
</organism>
<keyword evidence="2" id="KW-0249">Electron transport</keyword>
<dbReference type="EMBL" id="LNJC01000024">
    <property type="protein sequence ID" value="KYC49865.1"/>
    <property type="molecule type" value="Genomic_DNA"/>
</dbReference>
<feature type="domain" description="Thioredoxin-like fold" evidence="3">
    <location>
        <begin position="29"/>
        <end position="101"/>
    </location>
</feature>
<dbReference type="Gene3D" id="3.40.30.10">
    <property type="entry name" value="Glutaredoxin"/>
    <property type="match status" value="1"/>
</dbReference>
<dbReference type="Proteomes" id="UP000092403">
    <property type="component" value="Unassembled WGS sequence"/>
</dbReference>